<gene>
    <name evidence="3" type="ORF">SR900_02545</name>
</gene>
<dbReference type="EMBL" id="CP140158">
    <property type="protein sequence ID" value="WQG85776.1"/>
    <property type="molecule type" value="Genomic_DNA"/>
</dbReference>
<dbReference type="Proteomes" id="UP001324185">
    <property type="component" value="Chromosome"/>
</dbReference>
<organism evidence="3 4">
    <name type="scientific">Kangiella aquimarina</name>
    <dbReference type="NCBI Taxonomy" id="261965"/>
    <lineage>
        <taxon>Bacteria</taxon>
        <taxon>Pseudomonadati</taxon>
        <taxon>Pseudomonadota</taxon>
        <taxon>Gammaproteobacteria</taxon>
        <taxon>Kangiellales</taxon>
        <taxon>Kangiellaceae</taxon>
        <taxon>Kangiella</taxon>
    </lineage>
</organism>
<keyword evidence="1" id="KW-0812">Transmembrane</keyword>
<evidence type="ECO:0000259" key="2">
    <source>
        <dbReference type="Pfam" id="PF20249"/>
    </source>
</evidence>
<keyword evidence="4" id="KW-1185">Reference proteome</keyword>
<sequence>MPRENLSATHNVLDPVAPCDQSITPIFPVRFAFKPEVLMDIANEYRNTSAEDNMHNEKDYCLRRIRQGFVYIYVPNTVEDLESRTDRPNGYWMVFRYNTSYEDQNSDEMRTDTETLTSGLYQFRMYQWEDGHAAGKWKLDNTRVYPYAFVPEHTTQIEIGYSEQRWPAYYFEEAERNPEFRKHILTPINLSAEQSQFTAPLRDLDKHVEEFKPTLRQRITNYLVSQTGIGLEDKDTVAFCSHSKTYGRIVALHDPIGRLLDINMLSLLVNNTQANFNKEYQYPLVTARAIESIKVHLDDNWNWFKDIWGDRPISEESDLLRQKFIEACDNFTSLQENLVKLHETTFSHQLDYAITKQIDFVQANGIKGDGSESDIELIDYTTGLLNQAVSDLNSSIAGSEYFVDLYNPNSGKGISQTFQDNFALWSKIGGAIQKGLAKSLEIAEKAFQRFDVMCTTNCLQMTQAIFKHNNMEIRAAFDSVYSIEEWTLKPLTLDEVEEVISTGRMPKTRLVTNHQLKQKGGLTVYAGNRRITPRNIAVTQVETLHVKVKGFDIVPAPGIREISPKFGNIETAVTGMAAFLSAATIVDLLHKKEKAPAGDDIFSQIADNFWVNITVASMSAIDDSYKTGQALIRSNVGQAARSAISSKLFSRFSANTLFRSQSIALGMTQSKAISLVSSGAKALGRFAGHAGILLSLLQASAGIAQDNYAKAWGNALIAIGSGVLMLFGATIVGAVIGVLLIVIGAVIEYFGSLDPLQEWAKKSFWGSSDDYWGERREQFLSDQIKLSRAIAMPNHRNHLKLLDALSQELDEFNQIVNQLRLVDIGGKRNSRFKVYLPYLGEGVQVGESLKVNISIEHKADSSWFLSDDYDDVPFEYSIDYKQKWIVINYGSSLPSSPGYIEEVSVFIEYTPESKQTMELEQVIYTHKIPISALDYRGAPAPDPKVYGWATP</sequence>
<proteinExistence type="predicted"/>
<feature type="transmembrane region" description="Helical" evidence="1">
    <location>
        <begin position="686"/>
        <end position="704"/>
    </location>
</feature>
<evidence type="ECO:0000313" key="3">
    <source>
        <dbReference type="EMBL" id="WQG85776.1"/>
    </source>
</evidence>
<dbReference type="RefSeq" id="WP_018623772.1">
    <property type="nucleotide sequence ID" value="NZ_CP140158.1"/>
</dbReference>
<keyword evidence="1" id="KW-1133">Transmembrane helix</keyword>
<feature type="domain" description="Toxin VasX N-terminal region" evidence="2">
    <location>
        <begin position="19"/>
        <end position="195"/>
    </location>
</feature>
<accession>A0ABZ0X597</accession>
<protein>
    <submittedName>
        <fullName evidence="3">Toxin VasX</fullName>
    </submittedName>
</protein>
<dbReference type="InterPro" id="IPR046864">
    <property type="entry name" value="VasX_N"/>
</dbReference>
<dbReference type="Pfam" id="PF20249">
    <property type="entry name" value="VasX_N"/>
    <property type="match status" value="1"/>
</dbReference>
<evidence type="ECO:0000313" key="4">
    <source>
        <dbReference type="Proteomes" id="UP001324185"/>
    </source>
</evidence>
<name>A0ABZ0X597_9GAMM</name>
<reference evidence="3 4" key="1">
    <citation type="submission" date="2023-11" db="EMBL/GenBank/DDBJ databases">
        <title>MicrobeMod: A computational toolkit for identifying prokaryotic methylation and restriction-modification with nanopore sequencing.</title>
        <authorList>
            <person name="Crits-Christoph A."/>
            <person name="Kang S.C."/>
            <person name="Lee H."/>
            <person name="Ostrov N."/>
        </authorList>
    </citation>
    <scope>NUCLEOTIDE SEQUENCE [LARGE SCALE GENOMIC DNA]</scope>
    <source>
        <strain evidence="3 4">DSMZ 16071</strain>
    </source>
</reference>
<feature type="transmembrane region" description="Helical" evidence="1">
    <location>
        <begin position="716"/>
        <end position="747"/>
    </location>
</feature>
<keyword evidence="1" id="KW-0472">Membrane</keyword>
<evidence type="ECO:0000256" key="1">
    <source>
        <dbReference type="SAM" id="Phobius"/>
    </source>
</evidence>
<dbReference type="CDD" id="cd20706">
    <property type="entry name" value="MIX_II"/>
    <property type="match status" value="1"/>
</dbReference>